<name>A0A182YAB8_ANOST</name>
<dbReference type="OMA" id="MRHINEL"/>
<dbReference type="STRING" id="30069.A0A182YAB8"/>
<feature type="region of interest" description="Disordered" evidence="1">
    <location>
        <begin position="1462"/>
        <end position="1505"/>
    </location>
</feature>
<organism evidence="3 4">
    <name type="scientific">Anopheles stephensi</name>
    <name type="common">Indo-Pakistan malaria mosquito</name>
    <dbReference type="NCBI Taxonomy" id="30069"/>
    <lineage>
        <taxon>Eukaryota</taxon>
        <taxon>Metazoa</taxon>
        <taxon>Ecdysozoa</taxon>
        <taxon>Arthropoda</taxon>
        <taxon>Hexapoda</taxon>
        <taxon>Insecta</taxon>
        <taxon>Pterygota</taxon>
        <taxon>Neoptera</taxon>
        <taxon>Endopterygota</taxon>
        <taxon>Diptera</taxon>
        <taxon>Nematocera</taxon>
        <taxon>Culicoidea</taxon>
        <taxon>Culicidae</taxon>
        <taxon>Anophelinae</taxon>
        <taxon>Anopheles</taxon>
    </lineage>
</organism>
<keyword evidence="4" id="KW-1185">Reference proteome</keyword>
<accession>A0A182YAB8</accession>
<dbReference type="InterPro" id="IPR032060">
    <property type="entry name" value="MGA_dom"/>
</dbReference>
<feature type="compositionally biased region" description="Polar residues" evidence="1">
    <location>
        <begin position="494"/>
        <end position="508"/>
    </location>
</feature>
<reference evidence="4" key="1">
    <citation type="journal article" date="2014" name="Genome Biol.">
        <title>Genome analysis of a major urban malaria vector mosquito, Anopheles stephensi.</title>
        <authorList>
            <person name="Jiang X."/>
            <person name="Peery A."/>
            <person name="Hall A.B."/>
            <person name="Sharma A."/>
            <person name="Chen X.G."/>
            <person name="Waterhouse R.M."/>
            <person name="Komissarov A."/>
            <person name="Riehle M.M."/>
            <person name="Shouche Y."/>
            <person name="Sharakhova M.V."/>
            <person name="Lawson D."/>
            <person name="Pakpour N."/>
            <person name="Arensburger P."/>
            <person name="Davidson V.L."/>
            <person name="Eiglmeier K."/>
            <person name="Emrich S."/>
            <person name="George P."/>
            <person name="Kennedy R.C."/>
            <person name="Mane S.P."/>
            <person name="Maslen G."/>
            <person name="Oringanje C."/>
            <person name="Qi Y."/>
            <person name="Settlage R."/>
            <person name="Tojo M."/>
            <person name="Tubio J.M."/>
            <person name="Unger M.F."/>
            <person name="Wang B."/>
            <person name="Vernick K.D."/>
            <person name="Ribeiro J.M."/>
            <person name="James A.A."/>
            <person name="Michel K."/>
            <person name="Riehle M.A."/>
            <person name="Luckhart S."/>
            <person name="Sharakhov I.V."/>
            <person name="Tu Z."/>
        </authorList>
    </citation>
    <scope>NUCLEOTIDE SEQUENCE [LARGE SCALE GENOMIC DNA]</scope>
    <source>
        <strain evidence="4">Indian</strain>
    </source>
</reference>
<feature type="compositionally biased region" description="Polar residues" evidence="1">
    <location>
        <begin position="642"/>
        <end position="655"/>
    </location>
</feature>
<dbReference type="VEuPathDB" id="VectorBase:ASTEI05404"/>
<evidence type="ECO:0000256" key="1">
    <source>
        <dbReference type="SAM" id="MobiDB-lite"/>
    </source>
</evidence>
<feature type="compositionally biased region" description="Polar residues" evidence="1">
    <location>
        <begin position="1479"/>
        <end position="1490"/>
    </location>
</feature>
<feature type="region of interest" description="Disordered" evidence="1">
    <location>
        <begin position="626"/>
        <end position="675"/>
    </location>
</feature>
<feature type="region of interest" description="Disordered" evidence="1">
    <location>
        <begin position="850"/>
        <end position="885"/>
    </location>
</feature>
<feature type="compositionally biased region" description="Basic and acidic residues" evidence="1">
    <location>
        <begin position="660"/>
        <end position="675"/>
    </location>
</feature>
<feature type="region of interest" description="Disordered" evidence="1">
    <location>
        <begin position="398"/>
        <end position="417"/>
    </location>
</feature>
<dbReference type="VEuPathDB" id="VectorBase:ASTE005363"/>
<feature type="region of interest" description="Disordered" evidence="1">
    <location>
        <begin position="1192"/>
        <end position="1259"/>
    </location>
</feature>
<proteinExistence type="predicted"/>
<dbReference type="Proteomes" id="UP000076408">
    <property type="component" value="Unassembled WGS sequence"/>
</dbReference>
<dbReference type="EnsemblMetazoa" id="ASTEI05404-RA">
    <property type="protein sequence ID" value="ASTEI05404-PA"/>
    <property type="gene ID" value="ASTEI05404"/>
</dbReference>
<feature type="region of interest" description="Disordered" evidence="1">
    <location>
        <begin position="325"/>
        <end position="383"/>
    </location>
</feature>
<feature type="compositionally biased region" description="Basic and acidic residues" evidence="1">
    <location>
        <begin position="348"/>
        <end position="361"/>
    </location>
</feature>
<protein>
    <recommendedName>
        <fullName evidence="2">MGA conserved domain-containing protein</fullName>
    </recommendedName>
</protein>
<feature type="region of interest" description="Disordered" evidence="1">
    <location>
        <begin position="493"/>
        <end position="516"/>
    </location>
</feature>
<feature type="compositionally biased region" description="Low complexity" evidence="1">
    <location>
        <begin position="864"/>
        <end position="877"/>
    </location>
</feature>
<evidence type="ECO:0000313" key="4">
    <source>
        <dbReference type="Proteomes" id="UP000076408"/>
    </source>
</evidence>
<feature type="compositionally biased region" description="Low complexity" evidence="1">
    <location>
        <begin position="630"/>
        <end position="641"/>
    </location>
</feature>
<dbReference type="Pfam" id="PF16059">
    <property type="entry name" value="MGA_dom"/>
    <property type="match status" value="1"/>
</dbReference>
<reference evidence="3" key="2">
    <citation type="submission" date="2020-05" db="UniProtKB">
        <authorList>
            <consortium name="EnsemblMetazoa"/>
        </authorList>
    </citation>
    <scope>IDENTIFICATION</scope>
    <source>
        <strain evidence="3">Indian</strain>
    </source>
</reference>
<feature type="domain" description="MGA conserved" evidence="2">
    <location>
        <begin position="25"/>
        <end position="76"/>
    </location>
</feature>
<sequence>MKRLNATIIEGPSEPAPSPTEPGRQQRCDLQYCAKGCICDVLSSTQAVSVANIHRKQHCGQIDCVFGCVCGFAENSTRTVPAKVAYACVVAVIVDHAEEDEGETALSIEEQRYLREKATARLAKEEREFTPTVILTKNTTVLVQNKESECRRLKKKPKKYDDYYNDQSVQCLLNGGSVKDVSAYISKPPPNAKPLTELERMRHAHVLLTKLTQLEDIEPLCMVHDLYRCFCNGKATHGKPFSFTEENCIPIPPKTSAAAVVTAATSVVPDVAGGRTMTKGDGGQTSTKKRTKDQEVVEYGIVDPASSSLANARKRLYYFEKPHGECNDSVEERSSRASQVAGQRRRRDSSEESYKPPNERKVAKKNPKPMATNHDNATPDPFSGAIRARRASVAPGHIFARGESTLRKPSTQPTAVPSKRLSLINARRSSVASAQLPLQKKDAGKPVKSTHATASRSEELERSTVDNSHYTIIKPTIGSGSSKINSLILKRVPSQATDSDTPAATQSAPVPGKSSAVCRQMSVRELKQLMLRECKSAVDETERSLPADSEQKPPIVKIALVDSEENIDNEPRFNILSEGTKKLVISGKRRSFVENTEFRNGYPPARTIQSRSRTVYVVEMATDASTVDGPPKAVEPPAKKASNQTPPELPSSSTFGADASRNHPVQDGDGPTEKTDRLLSSLMSHINEMLRRNSLDISPGKKGILHICRWKQLLSSFALGEIDVLDLTLTNGTEMTVITRTPSVPQLLPNVQCQISANRLTIDKLSAAERPSLLMKMIVAQVDNVKMNNLALVLYGNKNFWHFCGFLKVSEKCFKTDSNVLSTPSTEANAKIKARLREYYQKTFPRSNASQTTVAKVGTATEPQQQQQQQQQQQSSSKPEGGPATISLSTQSNIEILRKGGQQVHYPLGLLPGLAGSSNGGSADCRWMRLKIENDFSHMYIQSWQCCLTYGTIKKAIYDANRTKKSVCLETPIPREQLKTQMLPYVYALPKEGHSLFLGPYPCSESKVDVILCQSVNGSLYEREVYERLHDIPTNGSAKRTTGTWVDAVTSRVASVDILPKRSQMGVETKNAGAPVPVGSTNQRSLLKRNNIASVSRAGAGSVTAAVAEPDQSRKVVLSPCDSDNDDDDVVVLETNQEDDNGAAIRSVNVGAVQPLRNELTGGCSAVDLLKLVQGTMKQNQQSKREIALGLEQHRSSSSKAHQTPTAAAAREANANRKRIAPEPLTESFTAPKLPRRSDPSFEGPITSNLGARAAPPSGTVPSIGFRRLSLSGAPQLMAAPTVIRNSGGGTVTITPFKQNERPISVRISQSSDRPAPQTARNVQKLPPLVPRARLNSVAVERFNRSSPPLLPVAADDDVVLVDDDDEMEMVNKASSSSASNLPRVTAAPASIAVSKGDTAGTPPAGVQKKFLSREEFDKISHKVDLSKTGQQNGYNYDRATGVLKINRSLLNSLQRDGVVLPQSVGGSNTPAPKPGSGVATNGTNATVPSSVRPVGVAAASPSTTKTMPRMKVVPRVTATPCGDVQNSSDSGAADTSVAPPRTNGKTANPAINLKYLNEAQKDRRMLMQPHTKGVLESKIPGLGLVEAVRFSQEVIINLKELTVSKQLVSVANLEAAVTLLNQFIQRNTYTFKPQNLVIQWQFKERTVPLTTAEKLTSLISQCCVVTPYGLMNLFKQEQIETVKTTVPTLYEDMLMMKLSMLCFDKKRYEEEKCNEHEDKIYDR</sequence>
<feature type="region of interest" description="Disordered" evidence="1">
    <location>
        <begin position="272"/>
        <end position="292"/>
    </location>
</feature>
<feature type="region of interest" description="Disordered" evidence="1">
    <location>
        <begin position="1520"/>
        <end position="1549"/>
    </location>
</feature>
<evidence type="ECO:0000313" key="3">
    <source>
        <dbReference type="EnsemblMetazoa" id="ASTEI05404-PA"/>
    </source>
</evidence>
<evidence type="ECO:0000259" key="2">
    <source>
        <dbReference type="Pfam" id="PF16059"/>
    </source>
</evidence>
<feature type="region of interest" description="Disordered" evidence="1">
    <location>
        <begin position="430"/>
        <end position="463"/>
    </location>
</feature>
<feature type="compositionally biased region" description="Polar residues" evidence="1">
    <location>
        <begin position="1196"/>
        <end position="1206"/>
    </location>
</feature>
<feature type="region of interest" description="Disordered" evidence="1">
    <location>
        <begin position="1"/>
        <end position="24"/>
    </location>
</feature>
<feature type="compositionally biased region" description="Basic and acidic residues" evidence="1">
    <location>
        <begin position="325"/>
        <end position="335"/>
    </location>
</feature>
<dbReference type="VEuPathDB" id="VectorBase:ASTEI20_031939"/>